<dbReference type="SUPFAM" id="SSF55729">
    <property type="entry name" value="Acyl-CoA N-acyltransferases (Nat)"/>
    <property type="match status" value="1"/>
</dbReference>
<protein>
    <submittedName>
        <fullName evidence="1">Peptidoglycan bridge formation glycyltransferase FemA/FemB family protein</fullName>
    </submittedName>
</protein>
<evidence type="ECO:0000313" key="2">
    <source>
        <dbReference type="Proteomes" id="UP000307602"/>
    </source>
</evidence>
<dbReference type="EMBL" id="SRSO01000004">
    <property type="protein sequence ID" value="TGV03922.1"/>
    <property type="molecule type" value="Genomic_DNA"/>
</dbReference>
<dbReference type="InterPro" id="IPR050644">
    <property type="entry name" value="PG_Glycine_Bridge_Synth"/>
</dbReference>
<dbReference type="RefSeq" id="WP_135875656.1">
    <property type="nucleotide sequence ID" value="NZ_SRSO01000004.1"/>
</dbReference>
<proteinExistence type="predicted"/>
<name>A0A4S1E1Y0_9FLAO</name>
<keyword evidence="2" id="KW-1185">Reference proteome</keyword>
<evidence type="ECO:0000313" key="1">
    <source>
        <dbReference type="EMBL" id="TGV03922.1"/>
    </source>
</evidence>
<dbReference type="PANTHER" id="PTHR36174">
    <property type="entry name" value="LIPID II:GLYCINE GLYCYLTRANSFERASE"/>
    <property type="match status" value="1"/>
</dbReference>
<dbReference type="AlphaFoldDB" id="A0A4S1E1Y0"/>
<dbReference type="GO" id="GO:0016740">
    <property type="term" value="F:transferase activity"/>
    <property type="evidence" value="ECO:0007669"/>
    <property type="project" value="UniProtKB-KW"/>
</dbReference>
<dbReference type="InterPro" id="IPR016181">
    <property type="entry name" value="Acyl_CoA_acyltransferase"/>
</dbReference>
<comment type="caution">
    <text evidence="1">The sequence shown here is derived from an EMBL/GenBank/DDBJ whole genome shotgun (WGS) entry which is preliminary data.</text>
</comment>
<dbReference type="Proteomes" id="UP000307602">
    <property type="component" value="Unassembled WGS sequence"/>
</dbReference>
<dbReference type="Gene3D" id="3.40.630.30">
    <property type="match status" value="1"/>
</dbReference>
<dbReference type="PANTHER" id="PTHR36174:SF1">
    <property type="entry name" value="LIPID II:GLYCINE GLYCYLTRANSFERASE"/>
    <property type="match status" value="1"/>
</dbReference>
<keyword evidence="1" id="KW-0808">Transferase</keyword>
<sequence length="342" mass="40269">MHIDLQIITSKNEWKKTLAKVSNYDFYHTYVYHKLSKKENEEAILLKYSEDDKLICIPFILRKIKNTEYFDVTSVYGYSGPLHKNINPSFDNTNFIKVLKKYFIDKKIVSVFSRLNPFIKNQDLILKNFGSIVELGSIVNIDLSKPLENQKASFSRTTNRYIAKGNKFLEIKKSNKSNDIESFINLYYKNMDRVKAKKRYYFSKQYFLDFIASDEFKTNIILAICKKTNKIISAALMVETNNIIQYHLSGTDVEYLKISPIRSIINKTMVDGTKDKFTYFNLGGGLGNEQDNLFKFKSSFSTDFKFFKIWKYIVNKEVYESLVNQKDIKIQTDFFPLYREEE</sequence>
<accession>A0A4S1E1Y0</accession>
<organism evidence="1 2">
    <name type="scientific">Flavivirga rizhaonensis</name>
    <dbReference type="NCBI Taxonomy" id="2559571"/>
    <lineage>
        <taxon>Bacteria</taxon>
        <taxon>Pseudomonadati</taxon>
        <taxon>Bacteroidota</taxon>
        <taxon>Flavobacteriia</taxon>
        <taxon>Flavobacteriales</taxon>
        <taxon>Flavobacteriaceae</taxon>
        <taxon>Flavivirga</taxon>
    </lineage>
</organism>
<dbReference type="OrthoDB" id="9785911at2"/>
<gene>
    <name evidence="1" type="ORF">EM932_03780</name>
</gene>
<reference evidence="1 2" key="1">
    <citation type="submission" date="2019-04" db="EMBL/GenBank/DDBJ databases">
        <authorList>
            <person name="Liu A."/>
        </authorList>
    </citation>
    <scope>NUCLEOTIDE SEQUENCE [LARGE SCALE GENOMIC DNA]</scope>
    <source>
        <strain evidence="1 2">RZ03</strain>
    </source>
</reference>